<dbReference type="SUPFAM" id="SSF50998">
    <property type="entry name" value="Quinoprotein alcohol dehydrogenase-like"/>
    <property type="match status" value="1"/>
</dbReference>
<evidence type="ECO:0000313" key="2">
    <source>
        <dbReference type="Proteomes" id="UP000774570"/>
    </source>
</evidence>
<evidence type="ECO:0008006" key="3">
    <source>
        <dbReference type="Google" id="ProtNLM"/>
    </source>
</evidence>
<evidence type="ECO:0000313" key="1">
    <source>
        <dbReference type="EMBL" id="MBW8480977.1"/>
    </source>
</evidence>
<keyword evidence="2" id="KW-1185">Reference proteome</keyword>
<organism evidence="1 2">
    <name type="scientific">Actinomadura parmotrematis</name>
    <dbReference type="NCBI Taxonomy" id="2864039"/>
    <lineage>
        <taxon>Bacteria</taxon>
        <taxon>Bacillati</taxon>
        <taxon>Actinomycetota</taxon>
        <taxon>Actinomycetes</taxon>
        <taxon>Streptosporangiales</taxon>
        <taxon>Thermomonosporaceae</taxon>
        <taxon>Actinomadura</taxon>
    </lineage>
</organism>
<dbReference type="Gene3D" id="2.130.10.10">
    <property type="entry name" value="YVTN repeat-like/Quinoprotein amine dehydrogenase"/>
    <property type="match status" value="1"/>
</dbReference>
<accession>A0ABS7FKU1</accession>
<dbReference type="Proteomes" id="UP000774570">
    <property type="component" value="Unassembled WGS sequence"/>
</dbReference>
<proteinExistence type="predicted"/>
<comment type="caution">
    <text evidence="1">The sequence shown here is derived from an EMBL/GenBank/DDBJ whole genome shotgun (WGS) entry which is preliminary data.</text>
</comment>
<gene>
    <name evidence="1" type="ORF">K1Y72_01255</name>
</gene>
<sequence length="420" mass="44569">MDVHACGHVAHAGDIRLCRHLLGPKGDEQDHLRLLRGRGLEYDLCCPACDEAGDPVLLEACEGCVDRVDGEGGALVGWRGEPGVRERPEPVAAGLVRTPLPGALGVPVDVAPIAAAPGSQWLLLTAAGEIVRFDAGTGEQRVVGTDPVPAEPDRKPWAGHALRRALHASADGAFAAVVNDHGRHGAVVDLATNAVTLTLDGGDHRPETVPFSLAFAEHAGRTVVLHRTAWNRLDAADAATGAPLTDRAGGGLDYFHGALHVSPDGRRVADDGWVWAPVGVVAAWDLERWLDGHPGEPEDGASLRRLCRRHYLWNVPMAWIAGDLLAVWGIGEDEIAMLDGVRVFDTVTGDEALAFPGPRGRLFADDRRLYAAAPGGLEVWDPYTGERTGAVPGFVPSWHHRGAGELAAVVDGELVRWPTG</sequence>
<protein>
    <recommendedName>
        <fullName evidence="3">PQQ-binding-like beta-propeller repeat protein</fullName>
    </recommendedName>
</protein>
<dbReference type="InterPro" id="IPR015943">
    <property type="entry name" value="WD40/YVTN_repeat-like_dom_sf"/>
</dbReference>
<reference evidence="1 2" key="1">
    <citation type="submission" date="2021-07" db="EMBL/GenBank/DDBJ databases">
        <title>Actinomadura sp. PM05-2 isolated from lichen.</title>
        <authorList>
            <person name="Somphong A."/>
            <person name="Phongsopitanun W."/>
            <person name="Tanasupawat S."/>
            <person name="Peongsungnone V."/>
        </authorList>
    </citation>
    <scope>NUCLEOTIDE SEQUENCE [LARGE SCALE GENOMIC DNA]</scope>
    <source>
        <strain evidence="1 2">PM05-2</strain>
    </source>
</reference>
<dbReference type="RefSeq" id="WP_220162362.1">
    <property type="nucleotide sequence ID" value="NZ_JAIBOA010000001.1"/>
</dbReference>
<name>A0ABS7FKU1_9ACTN</name>
<dbReference type="EMBL" id="JAIBOA010000001">
    <property type="protein sequence ID" value="MBW8480977.1"/>
    <property type="molecule type" value="Genomic_DNA"/>
</dbReference>
<dbReference type="InterPro" id="IPR011047">
    <property type="entry name" value="Quinoprotein_ADH-like_sf"/>
</dbReference>